<gene>
    <name evidence="16 19" type="primary">rnc</name>
    <name evidence="19" type="ORF">EF514_03235</name>
</gene>
<dbReference type="GO" id="GO:0006397">
    <property type="term" value="P:mRNA processing"/>
    <property type="evidence" value="ECO:0007669"/>
    <property type="project" value="UniProtKB-UniRule"/>
</dbReference>
<evidence type="ECO:0000256" key="7">
    <source>
        <dbReference type="ARBA" id="ARBA00022664"/>
    </source>
</evidence>
<feature type="domain" description="DRBM" evidence="17">
    <location>
        <begin position="161"/>
        <end position="230"/>
    </location>
</feature>
<dbReference type="FunFam" id="1.10.1520.10:FF:000001">
    <property type="entry name" value="Ribonuclease 3"/>
    <property type="match status" value="1"/>
</dbReference>
<organism evidence="19 20">
    <name type="scientific">Anaerosphaera multitolerans</name>
    <dbReference type="NCBI Taxonomy" id="2487351"/>
    <lineage>
        <taxon>Bacteria</taxon>
        <taxon>Bacillati</taxon>
        <taxon>Bacillota</taxon>
        <taxon>Tissierellia</taxon>
        <taxon>Tissierellales</taxon>
        <taxon>Peptoniphilaceae</taxon>
        <taxon>Anaerosphaera</taxon>
    </lineage>
</organism>
<dbReference type="GO" id="GO:0006364">
    <property type="term" value="P:rRNA processing"/>
    <property type="evidence" value="ECO:0007669"/>
    <property type="project" value="UniProtKB-UniRule"/>
</dbReference>
<evidence type="ECO:0000256" key="5">
    <source>
        <dbReference type="ARBA" id="ARBA00022490"/>
    </source>
</evidence>
<dbReference type="SMART" id="SM00358">
    <property type="entry name" value="DSRM"/>
    <property type="match status" value="1"/>
</dbReference>
<dbReference type="SUPFAM" id="SSF69065">
    <property type="entry name" value="RNase III domain-like"/>
    <property type="match status" value="1"/>
</dbReference>
<dbReference type="SMART" id="SM00535">
    <property type="entry name" value="RIBOc"/>
    <property type="match status" value="1"/>
</dbReference>
<keyword evidence="14 16" id="KW-0694">RNA-binding</keyword>
<dbReference type="PROSITE" id="PS00517">
    <property type="entry name" value="RNASE_3_1"/>
    <property type="match status" value="1"/>
</dbReference>
<dbReference type="InterPro" id="IPR000999">
    <property type="entry name" value="RNase_III_dom"/>
</dbReference>
<evidence type="ECO:0000256" key="10">
    <source>
        <dbReference type="ARBA" id="ARBA00022723"/>
    </source>
</evidence>
<feature type="binding site" evidence="16">
    <location>
        <position position="123"/>
    </location>
    <ligand>
        <name>Mg(2+)</name>
        <dbReference type="ChEBI" id="CHEBI:18420"/>
    </ligand>
</feature>
<dbReference type="PANTHER" id="PTHR14950:SF37">
    <property type="entry name" value="ENDORIBONUCLEASE DICER"/>
    <property type="match status" value="1"/>
</dbReference>
<evidence type="ECO:0000256" key="8">
    <source>
        <dbReference type="ARBA" id="ARBA00022694"/>
    </source>
</evidence>
<keyword evidence="7 16" id="KW-0507">mRNA processing</keyword>
<dbReference type="RefSeq" id="WP_127723779.1">
    <property type="nucleotide sequence ID" value="NZ_RLIH01000003.1"/>
</dbReference>
<keyword evidence="12 16" id="KW-0378">Hydrolase</keyword>
<sequence length="233" mass="26223">MFKDILRLSGNLKYEFNDINILKTALTHSSYVNEHNNKNGISNERLEFLGDAVLDLIVGEYFFYNLKNTSEGKLSKLRSSVVNEETLFEIGVKFSIGDYMRFGKGELKFGGKKRKSIIADCLEAIIGAVFIDGGYEATKKVVLNIFKEKLIEAKEFKLNGDYKSRLQEILQKTNGVTLNYNLYNETGPDNDKVFYSEVRVNGEILGRGSGSTKKLSEQMAAKEALVKLGEEDV</sequence>
<evidence type="ECO:0000256" key="13">
    <source>
        <dbReference type="ARBA" id="ARBA00022842"/>
    </source>
</evidence>
<dbReference type="Pfam" id="PF14622">
    <property type="entry name" value="Ribonucleas_3_3"/>
    <property type="match status" value="1"/>
</dbReference>
<comment type="subunit">
    <text evidence="4 16">Homodimer.</text>
</comment>
<evidence type="ECO:0000256" key="2">
    <source>
        <dbReference type="ARBA" id="ARBA00004496"/>
    </source>
</evidence>
<keyword evidence="11 16" id="KW-0255">Endonuclease</keyword>
<dbReference type="HAMAP" id="MF_00104">
    <property type="entry name" value="RNase_III"/>
    <property type="match status" value="1"/>
</dbReference>
<feature type="binding site" evidence="16">
    <location>
        <position position="47"/>
    </location>
    <ligand>
        <name>Mg(2+)</name>
        <dbReference type="ChEBI" id="CHEBI:18420"/>
    </ligand>
</feature>
<comment type="catalytic activity">
    <reaction evidence="1 16">
        <text>Endonucleolytic cleavage to 5'-phosphomonoester.</text>
        <dbReference type="EC" id="3.1.26.3"/>
    </reaction>
</comment>
<evidence type="ECO:0000256" key="6">
    <source>
        <dbReference type="ARBA" id="ARBA00022552"/>
    </source>
</evidence>
<dbReference type="OrthoDB" id="9805026at2"/>
<dbReference type="CDD" id="cd10845">
    <property type="entry name" value="DSRM_RNAse_III_family"/>
    <property type="match status" value="1"/>
</dbReference>
<comment type="similarity">
    <text evidence="3">Belongs to the ribonuclease III family.</text>
</comment>
<dbReference type="Gene3D" id="1.10.1520.10">
    <property type="entry name" value="Ribonuclease III domain"/>
    <property type="match status" value="1"/>
</dbReference>
<dbReference type="InterPro" id="IPR014720">
    <property type="entry name" value="dsRBD_dom"/>
</dbReference>
<dbReference type="GO" id="GO:0042802">
    <property type="term" value="F:identical protein binding"/>
    <property type="evidence" value="ECO:0007669"/>
    <property type="project" value="UniProtKB-ARBA"/>
</dbReference>
<evidence type="ECO:0000259" key="17">
    <source>
        <dbReference type="PROSITE" id="PS50137"/>
    </source>
</evidence>
<reference evidence="19 20" key="1">
    <citation type="submission" date="2018-11" db="EMBL/GenBank/DDBJ databases">
        <title>Genome sequencing and assembly of Anaerosphaera sp. nov., GS7-6-2.</title>
        <authorList>
            <person name="Rettenmaier R."/>
            <person name="Liebl W."/>
            <person name="Zverlov V."/>
        </authorList>
    </citation>
    <scope>NUCLEOTIDE SEQUENCE [LARGE SCALE GENOMIC DNA]</scope>
    <source>
        <strain evidence="19 20">GS7-6-2</strain>
    </source>
</reference>
<dbReference type="FunFam" id="3.30.160.20:FF:000003">
    <property type="entry name" value="Ribonuclease 3"/>
    <property type="match status" value="1"/>
</dbReference>
<evidence type="ECO:0000256" key="14">
    <source>
        <dbReference type="ARBA" id="ARBA00022884"/>
    </source>
</evidence>
<dbReference type="InterPro" id="IPR011907">
    <property type="entry name" value="RNase_III"/>
</dbReference>
<dbReference type="PROSITE" id="PS50142">
    <property type="entry name" value="RNASE_3_2"/>
    <property type="match status" value="1"/>
</dbReference>
<evidence type="ECO:0000256" key="15">
    <source>
        <dbReference type="ARBA" id="ARBA00049596"/>
    </source>
</evidence>
<dbReference type="EMBL" id="RLIH01000003">
    <property type="protein sequence ID" value="RVU55299.1"/>
    <property type="molecule type" value="Genomic_DNA"/>
</dbReference>
<protein>
    <recommendedName>
        <fullName evidence="16">Ribonuclease 3</fullName>
        <ecNumber evidence="16">3.1.26.3</ecNumber>
    </recommendedName>
    <alternativeName>
        <fullName evidence="16">Ribonuclease III</fullName>
        <shortName evidence="16">RNase III</shortName>
    </alternativeName>
</protein>
<evidence type="ECO:0000259" key="18">
    <source>
        <dbReference type="PROSITE" id="PS50142"/>
    </source>
</evidence>
<feature type="active site" evidence="16">
    <location>
        <position position="123"/>
    </location>
</feature>
<keyword evidence="10 16" id="KW-0479">Metal-binding</keyword>
<feature type="domain" description="RNase III" evidence="18">
    <location>
        <begin position="5"/>
        <end position="134"/>
    </location>
</feature>
<evidence type="ECO:0000256" key="4">
    <source>
        <dbReference type="ARBA" id="ARBA00011738"/>
    </source>
</evidence>
<dbReference type="CDD" id="cd00593">
    <property type="entry name" value="RIBOc"/>
    <property type="match status" value="1"/>
</dbReference>
<keyword evidence="9 16" id="KW-0540">Nuclease</keyword>
<comment type="function">
    <text evidence="15 16">Digests double-stranded RNA. Involved in the processing of primary rRNA transcript to yield the immediate precursors to the large and small rRNAs (23S and 16S). Processes some mRNAs, and tRNAs when they are encoded in the rRNA operon. Processes pre-crRNA and tracrRNA of type II CRISPR loci if present in the organism.</text>
</comment>
<evidence type="ECO:0000256" key="3">
    <source>
        <dbReference type="ARBA" id="ARBA00010183"/>
    </source>
</evidence>
<evidence type="ECO:0000256" key="16">
    <source>
        <dbReference type="HAMAP-Rule" id="MF_00104"/>
    </source>
</evidence>
<dbReference type="PANTHER" id="PTHR14950">
    <property type="entry name" value="DICER-RELATED"/>
    <property type="match status" value="1"/>
</dbReference>
<keyword evidence="20" id="KW-1185">Reference proteome</keyword>
<evidence type="ECO:0000256" key="12">
    <source>
        <dbReference type="ARBA" id="ARBA00022801"/>
    </source>
</evidence>
<dbReference type="Proteomes" id="UP000288812">
    <property type="component" value="Unassembled WGS sequence"/>
</dbReference>
<keyword evidence="8 16" id="KW-0819">tRNA processing</keyword>
<dbReference type="SUPFAM" id="SSF54768">
    <property type="entry name" value="dsRNA-binding domain-like"/>
    <property type="match status" value="1"/>
</dbReference>
<feature type="active site" evidence="16">
    <location>
        <position position="51"/>
    </location>
</feature>
<dbReference type="InterPro" id="IPR036389">
    <property type="entry name" value="RNase_III_sf"/>
</dbReference>
<dbReference type="PROSITE" id="PS50137">
    <property type="entry name" value="DS_RBD"/>
    <property type="match status" value="1"/>
</dbReference>
<comment type="subcellular location">
    <subcellularLocation>
        <location evidence="2 16">Cytoplasm</location>
    </subcellularLocation>
</comment>
<evidence type="ECO:0000256" key="11">
    <source>
        <dbReference type="ARBA" id="ARBA00022759"/>
    </source>
</evidence>
<dbReference type="GO" id="GO:0019843">
    <property type="term" value="F:rRNA binding"/>
    <property type="evidence" value="ECO:0007669"/>
    <property type="project" value="UniProtKB-KW"/>
</dbReference>
<keyword evidence="5 16" id="KW-0963">Cytoplasm</keyword>
<keyword evidence="13 16" id="KW-0460">Magnesium</keyword>
<dbReference type="GO" id="GO:0046872">
    <property type="term" value="F:metal ion binding"/>
    <property type="evidence" value="ECO:0007669"/>
    <property type="project" value="UniProtKB-KW"/>
</dbReference>
<dbReference type="GO" id="GO:0005737">
    <property type="term" value="C:cytoplasm"/>
    <property type="evidence" value="ECO:0007669"/>
    <property type="project" value="UniProtKB-SubCell"/>
</dbReference>
<dbReference type="Pfam" id="PF00035">
    <property type="entry name" value="dsrm"/>
    <property type="match status" value="1"/>
</dbReference>
<dbReference type="GO" id="GO:0008033">
    <property type="term" value="P:tRNA processing"/>
    <property type="evidence" value="ECO:0007669"/>
    <property type="project" value="UniProtKB-KW"/>
</dbReference>
<accession>A0A437S887</accession>
<keyword evidence="16" id="KW-0699">rRNA-binding</keyword>
<dbReference type="NCBIfam" id="TIGR02191">
    <property type="entry name" value="RNaseIII"/>
    <property type="match status" value="1"/>
</dbReference>
<evidence type="ECO:0000256" key="1">
    <source>
        <dbReference type="ARBA" id="ARBA00000109"/>
    </source>
</evidence>
<dbReference type="EC" id="3.1.26.3" evidence="16"/>
<dbReference type="AlphaFoldDB" id="A0A437S887"/>
<proteinExistence type="inferred from homology"/>
<evidence type="ECO:0000256" key="9">
    <source>
        <dbReference type="ARBA" id="ARBA00022722"/>
    </source>
</evidence>
<evidence type="ECO:0000313" key="20">
    <source>
        <dbReference type="Proteomes" id="UP000288812"/>
    </source>
</evidence>
<keyword evidence="6 16" id="KW-0698">rRNA processing</keyword>
<name>A0A437S887_9FIRM</name>
<dbReference type="Gene3D" id="3.30.160.20">
    <property type="match status" value="1"/>
</dbReference>
<comment type="caution">
    <text evidence="19">The sequence shown here is derived from an EMBL/GenBank/DDBJ whole genome shotgun (WGS) entry which is preliminary data.</text>
</comment>
<comment type="cofactor">
    <cofactor evidence="16">
        <name>Mg(2+)</name>
        <dbReference type="ChEBI" id="CHEBI:18420"/>
    </cofactor>
</comment>
<dbReference type="GO" id="GO:0004525">
    <property type="term" value="F:ribonuclease III activity"/>
    <property type="evidence" value="ECO:0007669"/>
    <property type="project" value="UniProtKB-UniRule"/>
</dbReference>
<feature type="binding site" evidence="16">
    <location>
        <position position="120"/>
    </location>
    <ligand>
        <name>Mg(2+)</name>
        <dbReference type="ChEBI" id="CHEBI:18420"/>
    </ligand>
</feature>
<evidence type="ECO:0000313" key="19">
    <source>
        <dbReference type="EMBL" id="RVU55299.1"/>
    </source>
</evidence>